<dbReference type="Pfam" id="PF00246">
    <property type="entry name" value="Peptidase_M14"/>
    <property type="match status" value="1"/>
</dbReference>
<dbReference type="GO" id="GO:0015631">
    <property type="term" value="F:tubulin binding"/>
    <property type="evidence" value="ECO:0000318"/>
    <property type="project" value="GO_Central"/>
</dbReference>
<dbReference type="CDD" id="cd06906">
    <property type="entry name" value="M14_Nna1"/>
    <property type="match status" value="1"/>
</dbReference>
<dbReference type="InterPro" id="IPR000834">
    <property type="entry name" value="Peptidase_M14"/>
</dbReference>
<dbReference type="SUPFAM" id="SSF53187">
    <property type="entry name" value="Zn-dependent exopeptidases"/>
    <property type="match status" value="1"/>
</dbReference>
<evidence type="ECO:0000256" key="3">
    <source>
        <dbReference type="ARBA" id="ARBA00005988"/>
    </source>
</evidence>
<dbReference type="GO" id="GO:0004181">
    <property type="term" value="F:metallocarboxypeptidase activity"/>
    <property type="evidence" value="ECO:0000318"/>
    <property type="project" value="GO_Central"/>
</dbReference>
<dbReference type="GO" id="GO:0006508">
    <property type="term" value="P:proteolysis"/>
    <property type="evidence" value="ECO:0007669"/>
    <property type="project" value="InterPro"/>
</dbReference>
<dbReference type="AlphaFoldDB" id="B3RSF8"/>
<feature type="non-terminal residue" evidence="9">
    <location>
        <position position="1"/>
    </location>
</feature>
<dbReference type="PhylomeDB" id="B3RSF8"/>
<feature type="domain" description="Peptidase M14" evidence="8">
    <location>
        <begin position="207"/>
        <end position="488"/>
    </location>
</feature>
<dbReference type="Gene3D" id="3.40.630.10">
    <property type="entry name" value="Zn peptidases"/>
    <property type="match status" value="1"/>
</dbReference>
<dbReference type="GO" id="GO:0008270">
    <property type="term" value="F:zinc ion binding"/>
    <property type="evidence" value="ECO:0007669"/>
    <property type="project" value="InterPro"/>
</dbReference>
<keyword evidence="4" id="KW-0963">Cytoplasm</keyword>
<evidence type="ECO:0000313" key="9">
    <source>
        <dbReference type="EMBL" id="EDV26507.1"/>
    </source>
</evidence>
<dbReference type="PANTHER" id="PTHR12756">
    <property type="entry name" value="CYTOSOLIC CARBOXYPEPTIDASE"/>
    <property type="match status" value="1"/>
</dbReference>
<dbReference type="Gene3D" id="2.60.40.3120">
    <property type="match status" value="1"/>
</dbReference>
<dbReference type="GeneID" id="6752258"/>
<dbReference type="GO" id="GO:0015630">
    <property type="term" value="C:microtubule cytoskeleton"/>
    <property type="evidence" value="ECO:0000318"/>
    <property type="project" value="GO_Central"/>
</dbReference>
<evidence type="ECO:0000259" key="8">
    <source>
        <dbReference type="PROSITE" id="PS52035"/>
    </source>
</evidence>
<comment type="cofactor">
    <cofactor evidence="1">
        <name>Zn(2+)</name>
        <dbReference type="ChEBI" id="CHEBI:29105"/>
    </cofactor>
</comment>
<feature type="active site" description="Proton donor/acceptor" evidence="7">
    <location>
        <position position="452"/>
    </location>
</feature>
<dbReference type="STRING" id="10228.B3RSF8"/>
<evidence type="ECO:0000256" key="4">
    <source>
        <dbReference type="ARBA" id="ARBA00022490"/>
    </source>
</evidence>
<gene>
    <name evidence="9" type="ORF">TRIADDRAFT_22351</name>
</gene>
<dbReference type="Proteomes" id="UP000009022">
    <property type="component" value="Unassembled WGS sequence"/>
</dbReference>
<evidence type="ECO:0000313" key="10">
    <source>
        <dbReference type="Proteomes" id="UP000009022"/>
    </source>
</evidence>
<dbReference type="InParanoid" id="B3RSF8"/>
<keyword evidence="10" id="KW-1185">Reference proteome</keyword>
<evidence type="ECO:0000256" key="1">
    <source>
        <dbReference type="ARBA" id="ARBA00001947"/>
    </source>
</evidence>
<dbReference type="KEGG" id="tad:TRIADDRAFT_22351"/>
<evidence type="ECO:0000256" key="7">
    <source>
        <dbReference type="PROSITE-ProRule" id="PRU01379"/>
    </source>
</evidence>
<comment type="similarity">
    <text evidence="3 7">Belongs to the peptidase M14 family.</text>
</comment>
<sequence length="497" mass="57685">TKSVVPFTEIPMPELFGHSSPESLEPLVERKNSMQRNKILSDIERVIFPGKIMSDVVYDLDIEIRKIPPLSFNSRFECGNLRKVIRVRPQEYDILLNPDINTKQHHQWFYFEVRNMLKGIRYQFNIINCIKKNSQFNYGMQPVFYSAYDAINKGVGWIRLGSNICYYKNHFPRSIAAGGGGMKSYYTMSFAIDFPHSDDTCFLAYHFPYTYSTMKVHLEHIRNVADNNSIYFKCQELCLTLNGNVCNLMTITNSPNKERLNDDKYVPRRPYIFLSARVHPGESNSSWIMKGLLDFITSDDDCAIQLRESYIFKIIPMLNPDGVVNGCHRCSLSGHDLNRCWISPDPRIHPTIYHTKGLIQYMVTIGKSPLIFCDFHGHSRRKNIFTYACYPYTNTNHRAEDQMLRALPRALQEVSPVFSYQLCSFAVEKCKESTARVVLWRELCILRSYTMESTYCGMDQGVYKGYHINTTALEDMGKDFCRGLLKMKDLSLRKVPR</sequence>
<keyword evidence="5" id="KW-0479">Metal-binding</keyword>
<dbReference type="CTD" id="6752258"/>
<protein>
    <recommendedName>
        <fullName evidence="8">Peptidase M14 domain-containing protein</fullName>
    </recommendedName>
</protein>
<dbReference type="InterPro" id="IPR050821">
    <property type="entry name" value="Cytosolic_carboxypeptidase"/>
</dbReference>
<accession>B3RSF8</accession>
<dbReference type="InterPro" id="IPR040626">
    <property type="entry name" value="Pepdidase_M14_N"/>
</dbReference>
<dbReference type="EMBL" id="DS985243">
    <property type="protein sequence ID" value="EDV26507.1"/>
    <property type="molecule type" value="Genomic_DNA"/>
</dbReference>
<dbReference type="OrthoDB" id="10253041at2759"/>
<dbReference type="PANTHER" id="PTHR12756:SF11">
    <property type="entry name" value="CYTOSOLIC CARBOXYPEPTIDASE 1"/>
    <property type="match status" value="1"/>
</dbReference>
<dbReference type="Pfam" id="PF18027">
    <property type="entry name" value="Pepdidase_M14_N"/>
    <property type="match status" value="1"/>
</dbReference>
<dbReference type="RefSeq" id="XP_002110503.1">
    <property type="nucleotide sequence ID" value="XM_002110467.1"/>
</dbReference>
<reference evidence="9 10" key="1">
    <citation type="journal article" date="2008" name="Nature">
        <title>The Trichoplax genome and the nature of placozoans.</title>
        <authorList>
            <person name="Srivastava M."/>
            <person name="Begovic E."/>
            <person name="Chapman J."/>
            <person name="Putnam N.H."/>
            <person name="Hellsten U."/>
            <person name="Kawashima T."/>
            <person name="Kuo A."/>
            <person name="Mitros T."/>
            <person name="Salamov A."/>
            <person name="Carpenter M.L."/>
            <person name="Signorovitch A.Y."/>
            <person name="Moreno M.A."/>
            <person name="Kamm K."/>
            <person name="Grimwood J."/>
            <person name="Schmutz J."/>
            <person name="Shapiro H."/>
            <person name="Grigoriev I.V."/>
            <person name="Buss L.W."/>
            <person name="Schierwater B."/>
            <person name="Dellaporta S.L."/>
            <person name="Rokhsar D.S."/>
        </authorList>
    </citation>
    <scope>NUCLEOTIDE SEQUENCE [LARGE SCALE GENOMIC DNA]</scope>
    <source>
        <strain evidence="9 10">Grell-BS-1999</strain>
    </source>
</reference>
<proteinExistence type="inferred from homology"/>
<dbReference type="MEROPS" id="M14.028"/>
<dbReference type="PROSITE" id="PS52035">
    <property type="entry name" value="PEPTIDASE_M14"/>
    <property type="match status" value="1"/>
</dbReference>
<keyword evidence="6" id="KW-0378">Hydrolase</keyword>
<organism evidence="9 10">
    <name type="scientific">Trichoplax adhaerens</name>
    <name type="common">Trichoplax reptans</name>
    <dbReference type="NCBI Taxonomy" id="10228"/>
    <lineage>
        <taxon>Eukaryota</taxon>
        <taxon>Metazoa</taxon>
        <taxon>Placozoa</taxon>
        <taxon>Uniplacotomia</taxon>
        <taxon>Trichoplacea</taxon>
        <taxon>Trichoplacidae</taxon>
        <taxon>Trichoplax</taxon>
    </lineage>
</organism>
<evidence type="ECO:0000256" key="2">
    <source>
        <dbReference type="ARBA" id="ARBA00004496"/>
    </source>
</evidence>
<dbReference type="InterPro" id="IPR033852">
    <property type="entry name" value="CBPC1/4"/>
</dbReference>
<dbReference type="HOGENOM" id="CLU_007523_4_2_1"/>
<dbReference type="GO" id="GO:0005737">
    <property type="term" value="C:cytoplasm"/>
    <property type="evidence" value="ECO:0000318"/>
    <property type="project" value="GO_Central"/>
</dbReference>
<comment type="subcellular location">
    <subcellularLocation>
        <location evidence="2">Cytoplasm</location>
    </subcellularLocation>
</comment>
<name>B3RSF8_TRIAD</name>
<dbReference type="eggNOG" id="KOG3641">
    <property type="taxonomic scope" value="Eukaryota"/>
</dbReference>
<dbReference type="OMA" id="FACIQPY"/>
<evidence type="ECO:0000256" key="6">
    <source>
        <dbReference type="ARBA" id="ARBA00022801"/>
    </source>
</evidence>
<evidence type="ECO:0000256" key="5">
    <source>
        <dbReference type="ARBA" id="ARBA00022723"/>
    </source>
</evidence>